<protein>
    <submittedName>
        <fullName evidence="2">Uncharacterized protein</fullName>
    </submittedName>
</protein>
<dbReference type="AlphaFoldDB" id="A0A2C9LGV3"/>
<feature type="coiled-coil region" evidence="1">
    <location>
        <begin position="133"/>
        <end position="171"/>
    </location>
</feature>
<dbReference type="VEuPathDB" id="VectorBase:BGLAX_048557"/>
<dbReference type="KEGG" id="bgt:106068250"/>
<dbReference type="OrthoDB" id="6197874at2759"/>
<name>A0A2C9LGV3_BIOGL</name>
<dbReference type="EnsemblMetazoa" id="BGLB030800-RA">
    <property type="protein sequence ID" value="BGLB030800-PA"/>
    <property type="gene ID" value="BGLB030800"/>
</dbReference>
<dbReference type="VEuPathDB" id="VectorBase:BGLB030800"/>
<accession>A0A2C9LGV3</accession>
<evidence type="ECO:0000313" key="3">
    <source>
        <dbReference type="Proteomes" id="UP000076420"/>
    </source>
</evidence>
<evidence type="ECO:0000256" key="1">
    <source>
        <dbReference type="SAM" id="Coils"/>
    </source>
</evidence>
<evidence type="ECO:0000313" key="2">
    <source>
        <dbReference type="EnsemblMetazoa" id="BGLB030800-PA"/>
    </source>
</evidence>
<reference evidence="2" key="1">
    <citation type="submission" date="2020-05" db="UniProtKB">
        <authorList>
            <consortium name="EnsemblMetazoa"/>
        </authorList>
    </citation>
    <scope>IDENTIFICATION</scope>
    <source>
        <strain evidence="2">BB02</strain>
    </source>
</reference>
<gene>
    <name evidence="2" type="primary">106068250</name>
</gene>
<sequence length="218" mass="25514">MRPYLELVEIGLKLHSLEEIKELLSHVLEDVDLVKKKGELWIEEKETSTFVEMKQFITEKTSEILKRCTSVTSEQTKELDVPALSVEKGDKDDASSKTVTEISTLSSKDTVYLQLTEKVNEIDSNFSLQSKQFKKLQQKLKDQQTINKRQEDTIEKRLNDFEKENNSKINETHKTFNERFQEIRVEFMTELQAASSFISQQQTQWETLCVELKEKKKT</sequence>
<organism evidence="2 3">
    <name type="scientific">Biomphalaria glabrata</name>
    <name type="common">Bloodfluke planorb</name>
    <name type="synonym">Freshwater snail</name>
    <dbReference type="NCBI Taxonomy" id="6526"/>
    <lineage>
        <taxon>Eukaryota</taxon>
        <taxon>Metazoa</taxon>
        <taxon>Spiralia</taxon>
        <taxon>Lophotrochozoa</taxon>
        <taxon>Mollusca</taxon>
        <taxon>Gastropoda</taxon>
        <taxon>Heterobranchia</taxon>
        <taxon>Euthyneura</taxon>
        <taxon>Panpulmonata</taxon>
        <taxon>Hygrophila</taxon>
        <taxon>Lymnaeoidea</taxon>
        <taxon>Planorbidae</taxon>
        <taxon>Biomphalaria</taxon>
    </lineage>
</organism>
<proteinExistence type="predicted"/>
<dbReference type="Proteomes" id="UP000076420">
    <property type="component" value="Unassembled WGS sequence"/>
</dbReference>
<keyword evidence="1" id="KW-0175">Coiled coil</keyword>